<dbReference type="SMART" id="SM00849">
    <property type="entry name" value="Lactamase_B"/>
    <property type="match status" value="1"/>
</dbReference>
<dbReference type="InterPro" id="IPR036866">
    <property type="entry name" value="RibonucZ/Hydroxyglut_hydro"/>
</dbReference>
<evidence type="ECO:0000313" key="5">
    <source>
        <dbReference type="Proteomes" id="UP000178092"/>
    </source>
</evidence>
<dbReference type="SMART" id="SM01027">
    <property type="entry name" value="Beta-Casp"/>
    <property type="match status" value="1"/>
</dbReference>
<feature type="domain" description="Metallo-beta-lactamase" evidence="2">
    <location>
        <begin position="14"/>
        <end position="235"/>
    </location>
</feature>
<dbReference type="Pfam" id="PF07521">
    <property type="entry name" value="RMMBL"/>
    <property type="match status" value="1"/>
</dbReference>
<dbReference type="PANTHER" id="PTHR11203:SF37">
    <property type="entry name" value="INTEGRATOR COMPLEX SUBUNIT 11"/>
    <property type="match status" value="1"/>
</dbReference>
<dbReference type="InterPro" id="IPR022712">
    <property type="entry name" value="Beta_Casp"/>
</dbReference>
<accession>A0A1G2R754</accession>
<dbReference type="Gene3D" id="3.40.50.10890">
    <property type="match status" value="1"/>
</dbReference>
<name>A0A1G2R754_9BACT</name>
<feature type="domain" description="Beta-Casp" evidence="3">
    <location>
        <begin position="240"/>
        <end position="368"/>
    </location>
</feature>
<evidence type="ECO:0000259" key="3">
    <source>
        <dbReference type="SMART" id="SM01027"/>
    </source>
</evidence>
<organism evidence="4 5">
    <name type="scientific">Candidatus Wildermuthbacteria bacterium RIFCSPHIGHO2_02_FULL_45_25</name>
    <dbReference type="NCBI Taxonomy" id="1802450"/>
    <lineage>
        <taxon>Bacteria</taxon>
        <taxon>Candidatus Wildermuthiibacteriota</taxon>
    </lineage>
</organism>
<dbReference type="Pfam" id="PF10996">
    <property type="entry name" value="Beta-Casp"/>
    <property type="match status" value="1"/>
</dbReference>
<evidence type="ECO:0000256" key="1">
    <source>
        <dbReference type="ARBA" id="ARBA00022801"/>
    </source>
</evidence>
<dbReference type="Gene3D" id="3.60.15.10">
    <property type="entry name" value="Ribonuclease Z/Hydroxyacylglutathione hydrolase-like"/>
    <property type="match status" value="1"/>
</dbReference>
<protein>
    <recommendedName>
        <fullName evidence="6">MBL fold hydrolase</fullName>
    </recommendedName>
</protein>
<dbReference type="CDD" id="cd16295">
    <property type="entry name" value="TTHA0252-CPSF-like_MBL-fold"/>
    <property type="match status" value="1"/>
</dbReference>
<dbReference type="SUPFAM" id="SSF56281">
    <property type="entry name" value="Metallo-hydrolase/oxidoreductase"/>
    <property type="match status" value="1"/>
</dbReference>
<reference evidence="4 5" key="1">
    <citation type="journal article" date="2016" name="Nat. Commun.">
        <title>Thousands of microbial genomes shed light on interconnected biogeochemical processes in an aquifer system.</title>
        <authorList>
            <person name="Anantharaman K."/>
            <person name="Brown C.T."/>
            <person name="Hug L.A."/>
            <person name="Sharon I."/>
            <person name="Castelle C.J."/>
            <person name="Probst A.J."/>
            <person name="Thomas B.C."/>
            <person name="Singh A."/>
            <person name="Wilkins M.J."/>
            <person name="Karaoz U."/>
            <person name="Brodie E.L."/>
            <person name="Williams K.H."/>
            <person name="Hubbard S.S."/>
            <person name="Banfield J.F."/>
        </authorList>
    </citation>
    <scope>NUCLEOTIDE SEQUENCE [LARGE SCALE GENOMIC DNA]</scope>
</reference>
<proteinExistence type="predicted"/>
<dbReference type="InterPro" id="IPR001279">
    <property type="entry name" value="Metallo-B-lactamas"/>
</dbReference>
<gene>
    <name evidence="4" type="ORF">A3C04_04645</name>
</gene>
<dbReference type="GO" id="GO:0016787">
    <property type="term" value="F:hydrolase activity"/>
    <property type="evidence" value="ECO:0007669"/>
    <property type="project" value="UniProtKB-KW"/>
</dbReference>
<sequence>MATLTFHGGARKVTGANYLVEDQGTKILIDCGLPQEHEDKSNNELEEFPYNPKDIDAVFITHAHIDHTGRIPQLYKAGFRGVIYSTAPTKDFAEELLIDSEGIMRQEAEQQGKTPLYNLDDIHNILHLWQKVGYHEVINVKGFQVEFFDAGHILGSAFILVTTPRAKRVVFSGDLGNMPNPLLKDTEHIPDADYVLIESTYGGRLHENEQQRRTILKQAIRETIHRKSVLLIPAFAMERTQQLLYEINELKEHEHLSPFPVYMDSPLAIRLTEIYQRYSKDPQYFDPQTIAHIQSGDSIFDFPGLHITRTSRQSKEINKKPNPKVILAGSGMSEGGRVLHHEERYLAEPKNILLFVGYQAKDTLGRHIQDGAALVQIFNTKVPIRCARKSISGYSAHADQRELLNWIQPLKGSNTTCFIVQGEIEQAQALSEKISQEFHIQNSIPEQGETVEL</sequence>
<dbReference type="Proteomes" id="UP000178092">
    <property type="component" value="Unassembled WGS sequence"/>
</dbReference>
<dbReference type="PANTHER" id="PTHR11203">
    <property type="entry name" value="CLEAVAGE AND POLYADENYLATION SPECIFICITY FACTOR FAMILY MEMBER"/>
    <property type="match status" value="1"/>
</dbReference>
<dbReference type="InterPro" id="IPR011108">
    <property type="entry name" value="RMMBL"/>
</dbReference>
<dbReference type="InterPro" id="IPR050698">
    <property type="entry name" value="MBL"/>
</dbReference>
<keyword evidence="1" id="KW-0378">Hydrolase</keyword>
<comment type="caution">
    <text evidence="4">The sequence shown here is derived from an EMBL/GenBank/DDBJ whole genome shotgun (WGS) entry which is preliminary data.</text>
</comment>
<evidence type="ECO:0008006" key="6">
    <source>
        <dbReference type="Google" id="ProtNLM"/>
    </source>
</evidence>
<evidence type="ECO:0000259" key="2">
    <source>
        <dbReference type="SMART" id="SM00849"/>
    </source>
</evidence>
<dbReference type="AlphaFoldDB" id="A0A1G2R754"/>
<dbReference type="Pfam" id="PF00753">
    <property type="entry name" value="Lactamase_B"/>
    <property type="match status" value="1"/>
</dbReference>
<dbReference type="EMBL" id="MHTV01000001">
    <property type="protein sequence ID" value="OHA67931.1"/>
    <property type="molecule type" value="Genomic_DNA"/>
</dbReference>
<dbReference type="GO" id="GO:0004521">
    <property type="term" value="F:RNA endonuclease activity"/>
    <property type="evidence" value="ECO:0007669"/>
    <property type="project" value="TreeGrafter"/>
</dbReference>
<evidence type="ECO:0000313" key="4">
    <source>
        <dbReference type="EMBL" id="OHA67931.1"/>
    </source>
</evidence>